<dbReference type="OrthoDB" id="9808429at2"/>
<dbReference type="NCBIfam" id="TIGR00051">
    <property type="entry name" value="YbgC/FadM family acyl-CoA thioesterase"/>
    <property type="match status" value="1"/>
</dbReference>
<dbReference type="Proteomes" id="UP000305674">
    <property type="component" value="Unassembled WGS sequence"/>
</dbReference>
<dbReference type="RefSeq" id="WP_136854151.1">
    <property type="nucleotide sequence ID" value="NZ_SWCI01000012.1"/>
</dbReference>
<dbReference type="PANTHER" id="PTHR31793">
    <property type="entry name" value="4-HYDROXYBENZOYL-COA THIOESTERASE FAMILY MEMBER"/>
    <property type="match status" value="1"/>
</dbReference>
<dbReference type="EMBL" id="SWCI01000012">
    <property type="protein sequence ID" value="TKB47816.1"/>
    <property type="molecule type" value="Genomic_DNA"/>
</dbReference>
<comment type="similarity">
    <text evidence="1">Belongs to the 4-hydroxybenzoyl-CoA thioesterase family.</text>
</comment>
<dbReference type="AlphaFoldDB" id="A0A4U1BAG2"/>
<dbReference type="GO" id="GO:0047617">
    <property type="term" value="F:fatty acyl-CoA hydrolase activity"/>
    <property type="evidence" value="ECO:0007669"/>
    <property type="project" value="TreeGrafter"/>
</dbReference>
<reference evidence="3 4" key="1">
    <citation type="submission" date="2019-04" db="EMBL/GenBank/DDBJ databases">
        <authorList>
            <person name="Hwang J.C."/>
        </authorList>
    </citation>
    <scope>NUCLEOTIDE SEQUENCE [LARGE SCALE GENOMIC DNA]</scope>
    <source>
        <strain evidence="3 4">IMCC35001</strain>
    </source>
</reference>
<dbReference type="InterPro" id="IPR006684">
    <property type="entry name" value="YbgC/YbaW"/>
</dbReference>
<dbReference type="CDD" id="cd00586">
    <property type="entry name" value="4HBT"/>
    <property type="match status" value="1"/>
</dbReference>
<protein>
    <submittedName>
        <fullName evidence="3">Tol-pal system-associated acyl-CoA thioesterase</fullName>
    </submittedName>
</protein>
<keyword evidence="4" id="KW-1185">Reference proteome</keyword>
<evidence type="ECO:0000256" key="2">
    <source>
        <dbReference type="ARBA" id="ARBA00022801"/>
    </source>
</evidence>
<dbReference type="InterPro" id="IPR008272">
    <property type="entry name" value="HB-CoA_thioesterase_AS"/>
</dbReference>
<sequence length="133" mass="15121">MAFHWPVRVYYSDTDAGGVVYHANYLNFFEHARSEMLRERGFEQDELAQAGVLFVVRNMNIDYVRPARFNQALTVVTQVTKLAGASMVFSQSLDDAEGRCYCRAQVTVVCIDSEAFKPRPIPSHIKQELARVS</sequence>
<dbReference type="NCBIfam" id="TIGR02799">
    <property type="entry name" value="thio_ybgC"/>
    <property type="match status" value="1"/>
</dbReference>
<evidence type="ECO:0000313" key="4">
    <source>
        <dbReference type="Proteomes" id="UP000305674"/>
    </source>
</evidence>
<dbReference type="PANTHER" id="PTHR31793:SF37">
    <property type="entry name" value="ACYL-COA THIOESTER HYDROLASE YBGC"/>
    <property type="match status" value="1"/>
</dbReference>
<dbReference type="InterPro" id="IPR050563">
    <property type="entry name" value="4-hydroxybenzoyl-CoA_TE"/>
</dbReference>
<dbReference type="PROSITE" id="PS01328">
    <property type="entry name" value="4HBCOA_THIOESTERASE"/>
    <property type="match status" value="1"/>
</dbReference>
<name>A0A4U1BAG2_9GAMM</name>
<accession>A0A4U1BAG2</accession>
<proteinExistence type="inferred from homology"/>
<organism evidence="3 4">
    <name type="scientific">Ferrimonas sediminicola</name>
    <dbReference type="NCBI Taxonomy" id="2569538"/>
    <lineage>
        <taxon>Bacteria</taxon>
        <taxon>Pseudomonadati</taxon>
        <taxon>Pseudomonadota</taxon>
        <taxon>Gammaproteobacteria</taxon>
        <taxon>Alteromonadales</taxon>
        <taxon>Ferrimonadaceae</taxon>
        <taxon>Ferrimonas</taxon>
    </lineage>
</organism>
<dbReference type="FunFam" id="3.10.129.10:FF:000004">
    <property type="entry name" value="Tol-pal system-associated acyl-CoA thioesterase"/>
    <property type="match status" value="1"/>
</dbReference>
<comment type="caution">
    <text evidence="3">The sequence shown here is derived from an EMBL/GenBank/DDBJ whole genome shotgun (WGS) entry which is preliminary data.</text>
</comment>
<dbReference type="SUPFAM" id="SSF54637">
    <property type="entry name" value="Thioesterase/thiol ester dehydrase-isomerase"/>
    <property type="match status" value="1"/>
</dbReference>
<dbReference type="Gene3D" id="3.10.129.10">
    <property type="entry name" value="Hotdog Thioesterase"/>
    <property type="match status" value="1"/>
</dbReference>
<dbReference type="Pfam" id="PF13279">
    <property type="entry name" value="4HBT_2"/>
    <property type="match status" value="1"/>
</dbReference>
<keyword evidence="2" id="KW-0378">Hydrolase</keyword>
<dbReference type="InterPro" id="IPR029069">
    <property type="entry name" value="HotDog_dom_sf"/>
</dbReference>
<dbReference type="InterPro" id="IPR014166">
    <property type="entry name" value="Tol-Pal_acyl-CoA_thioesterase"/>
</dbReference>
<evidence type="ECO:0000256" key="1">
    <source>
        <dbReference type="ARBA" id="ARBA00005953"/>
    </source>
</evidence>
<gene>
    <name evidence="3" type="primary">ybgC</name>
    <name evidence="3" type="ORF">FCL40_15190</name>
</gene>
<evidence type="ECO:0000313" key="3">
    <source>
        <dbReference type="EMBL" id="TKB47816.1"/>
    </source>
</evidence>
<dbReference type="PIRSF" id="PIRSF003230">
    <property type="entry name" value="YbgC"/>
    <property type="match status" value="1"/>
</dbReference>